<protein>
    <recommendedName>
        <fullName evidence="2">ATP-grasp domain-containing protein</fullName>
    </recommendedName>
</protein>
<keyword evidence="4" id="KW-1185">Reference proteome</keyword>
<keyword evidence="1" id="KW-0547">Nucleotide-binding</keyword>
<dbReference type="RefSeq" id="WP_338210753.1">
    <property type="nucleotide sequence ID" value="NZ_JAYMFF010000015.1"/>
</dbReference>
<evidence type="ECO:0000256" key="1">
    <source>
        <dbReference type="PROSITE-ProRule" id="PRU00409"/>
    </source>
</evidence>
<dbReference type="Gene3D" id="3.30.470.20">
    <property type="entry name" value="ATP-grasp fold, B domain"/>
    <property type="match status" value="1"/>
</dbReference>
<feature type="domain" description="ATP-grasp" evidence="2">
    <location>
        <begin position="125"/>
        <end position="324"/>
    </location>
</feature>
<dbReference type="Pfam" id="PF02786">
    <property type="entry name" value="CPSase_L_D2"/>
    <property type="match status" value="1"/>
</dbReference>
<accession>A0ABU6IJ58</accession>
<dbReference type="SUPFAM" id="SSF56059">
    <property type="entry name" value="Glutathione synthetase ATP-binding domain-like"/>
    <property type="match status" value="1"/>
</dbReference>
<evidence type="ECO:0000259" key="2">
    <source>
        <dbReference type="PROSITE" id="PS50975"/>
    </source>
</evidence>
<comment type="caution">
    <text evidence="3">The sequence shown here is derived from an EMBL/GenBank/DDBJ whole genome shotgun (WGS) entry which is preliminary data.</text>
</comment>
<name>A0ABU6IJ58_9ACTN</name>
<gene>
    <name evidence="3" type="ORF">VIN30_08265</name>
</gene>
<organism evidence="3 4">
    <name type="scientific">Adlercreutzia wanghongyangiae</name>
    <dbReference type="NCBI Taxonomy" id="3111451"/>
    <lineage>
        <taxon>Bacteria</taxon>
        <taxon>Bacillati</taxon>
        <taxon>Actinomycetota</taxon>
        <taxon>Coriobacteriia</taxon>
        <taxon>Eggerthellales</taxon>
        <taxon>Eggerthellaceae</taxon>
        <taxon>Adlercreutzia</taxon>
    </lineage>
</organism>
<sequence>MEYKEEDFLPVILGGDITAYSLARTFHEEYGIKSLVVSQVSSHMCADSTILDNVIVEGMENLDVFLPALARIAEEHPGKKLILMACGDWYVRLIVENRAELEKHYILPYIQEDLLNRLVLKDSFYAICDEVGVPYPRTAYYHVDQEPADLELPFNFPVVAKPASSAAYHYAQFPGKKKVFFLKTREELEEVLSNLRTSNYQDAFLIQEFIPGDDTAMRILTTYSDRTGKVRLASFGQTLLEDKRPMAVGNPVAIVNRVDEQIVAEAVKLLESVGYTGFANFDIKTDPRDGSHRFFEINTRLGRSNFYVTSSGFNTVRWIVDDLVRHKEFDGEMVIADNTDSLYTVVPESVILDYVTDPQLRAEVKRLFAEGKAHDPLDYDAEKKFLRRIYPRIFARKQRKAFTEAFANNQAAESLQ</sequence>
<dbReference type="InterPro" id="IPR005479">
    <property type="entry name" value="CPAse_ATP-bd"/>
</dbReference>
<dbReference type="InterPro" id="IPR011761">
    <property type="entry name" value="ATP-grasp"/>
</dbReference>
<dbReference type="Proteomes" id="UP001349994">
    <property type="component" value="Unassembled WGS sequence"/>
</dbReference>
<keyword evidence="1" id="KW-0067">ATP-binding</keyword>
<evidence type="ECO:0000313" key="3">
    <source>
        <dbReference type="EMBL" id="MEC4176434.1"/>
    </source>
</evidence>
<proteinExistence type="predicted"/>
<dbReference type="PROSITE" id="PS50975">
    <property type="entry name" value="ATP_GRASP"/>
    <property type="match status" value="1"/>
</dbReference>
<evidence type="ECO:0000313" key="4">
    <source>
        <dbReference type="Proteomes" id="UP001349994"/>
    </source>
</evidence>
<reference evidence="3 4" key="1">
    <citation type="submission" date="2024-01" db="EMBL/GenBank/DDBJ databases">
        <title>novel species in genus Adlercreutzia.</title>
        <authorList>
            <person name="Liu X."/>
        </authorList>
    </citation>
    <scope>NUCLEOTIDE SEQUENCE [LARGE SCALE GENOMIC DNA]</scope>
    <source>
        <strain evidence="3 4">R7</strain>
    </source>
</reference>
<dbReference type="EMBL" id="JAYMFF010000015">
    <property type="protein sequence ID" value="MEC4176434.1"/>
    <property type="molecule type" value="Genomic_DNA"/>
</dbReference>